<gene>
    <name evidence="2" type="ORF">GOCE00092_LOCUS14938</name>
</gene>
<dbReference type="EMBL" id="HBGK01028695">
    <property type="protein sequence ID" value="CAD9286942.1"/>
    <property type="molecule type" value="Transcribed_RNA"/>
</dbReference>
<proteinExistence type="predicted"/>
<accession>A0A7S1V5Q5</accession>
<sequence length="154" mass="17168">MVFFVSAVDRYYSFAPQRTPVKGYTMNHPVGPDRKTPSCRSTPAEAHSKAEKMNVPEVVSTNTSPAIVWSASERAVLVDLRRATSKPQDDITVRTLETSKTDKSRQEGTTKKGGMDVQTPKGKRDSVTNNHVIRSTMAGFLSSFRRKAHRREIS</sequence>
<feature type="compositionally biased region" description="Basic and acidic residues" evidence="1">
    <location>
        <begin position="89"/>
        <end position="114"/>
    </location>
</feature>
<name>A0A7S1V5Q5_9STRA</name>
<protein>
    <submittedName>
        <fullName evidence="2">Uncharacterized protein</fullName>
    </submittedName>
</protein>
<reference evidence="2" key="1">
    <citation type="submission" date="2021-01" db="EMBL/GenBank/DDBJ databases">
        <authorList>
            <person name="Corre E."/>
            <person name="Pelletier E."/>
            <person name="Niang G."/>
            <person name="Scheremetjew M."/>
            <person name="Finn R."/>
            <person name="Kale V."/>
            <person name="Holt S."/>
            <person name="Cochrane G."/>
            <person name="Meng A."/>
            <person name="Brown T."/>
            <person name="Cohen L."/>
        </authorList>
    </citation>
    <scope>NUCLEOTIDE SEQUENCE</scope>
    <source>
        <strain evidence="2">CCMP 410</strain>
    </source>
</reference>
<feature type="region of interest" description="Disordered" evidence="1">
    <location>
        <begin position="25"/>
        <end position="62"/>
    </location>
</feature>
<evidence type="ECO:0000256" key="1">
    <source>
        <dbReference type="SAM" id="MobiDB-lite"/>
    </source>
</evidence>
<evidence type="ECO:0000313" key="2">
    <source>
        <dbReference type="EMBL" id="CAD9286942.1"/>
    </source>
</evidence>
<organism evidence="2">
    <name type="scientific">Grammatophora oceanica</name>
    <dbReference type="NCBI Taxonomy" id="210454"/>
    <lineage>
        <taxon>Eukaryota</taxon>
        <taxon>Sar</taxon>
        <taxon>Stramenopiles</taxon>
        <taxon>Ochrophyta</taxon>
        <taxon>Bacillariophyta</taxon>
        <taxon>Fragilariophyceae</taxon>
        <taxon>Fragilariophycidae</taxon>
        <taxon>Rhabdonematales</taxon>
        <taxon>Grammatophoraceae</taxon>
        <taxon>Grammatophora</taxon>
    </lineage>
</organism>
<feature type="region of interest" description="Disordered" evidence="1">
    <location>
        <begin position="89"/>
        <end position="131"/>
    </location>
</feature>
<dbReference type="AlphaFoldDB" id="A0A7S1V5Q5"/>